<comment type="caution">
    <text evidence="10">The sequence shown here is derived from an EMBL/GenBank/DDBJ whole genome shotgun (WGS) entry which is preliminary data.</text>
</comment>
<evidence type="ECO:0000256" key="2">
    <source>
        <dbReference type="ARBA" id="ARBA00022485"/>
    </source>
</evidence>
<keyword evidence="6" id="KW-0560">Oxidoreductase</keyword>
<sequence length="944" mass="105984">MTSPKTLNVSRRDFLKIASVSTGGVAALAALGSGFRPFDAAAQANLSKQGTRIAYTACVMCPAECSLAVKVENGVASAIYGNPHAPLNSGVVCAKGASGLQMVYNVNRIKYPMIRVGARGEGKFKRVSWEEALDYIAEKLLKIKQRYGPESVIMDAGDVTDRDPYYYLFRAFGTPHTVEHGAICDTPRRHGPKLMFGGKRVEPDIMRPVLVRQPDGSLKNDYRYRTRLIVYAGWNPFTATRIVYESRGTVEAKLAGAKLIVIDPAFSNTATKADQWIPIRPGTDPDLFAAVLRYILENHSDEDPFRRYIDWSFLEYSQGWEAFEAAFRSWWNKKDPINGLNYFSLEWAAERTGIDAEVIAELAHTFGITKPAAWVWGMNGIGHHYNGYTAAIIGTALNVITGNMEVPGGAIDTELVKSDKGGKVKGDDFNKREVTRVINGKTVTGKQEELHMDLFGKWCAAWDDAVGDYPSRFLEGVELKYGPFRGHKYPIKAFIIRTGNPVITGSNTDAWIEALTAKDGDDYRVELVVYIDTPFLETGLYADVILPEASYLERMSLSDIYPSHQLIYLRDFVLEKLYESKTQYDIAMALARKLHEKGDPDIKPEEHWEKYPTEEDFWNEALKVAPGRNHCGYPLPYPQYPVNYKLLGTPDSLEAGRVTIDDEKKVIQGEPVTVQWLREHHGVAVWPMSWGRFHNGGVLKTDSKKVDFVWDYTVEKDGEKQRKGGYAKYNKLIEAAGEPTPGLREVGWEKYPSTFYWFETLWNPYTNPDYARYKDEYPFQVISGRIHHAMSGTQMVDWLGRIPTEDLWMPLNDDRVVEEVVIGPDGPTPTGRKVRIPKATWSIGVIQMNRADGERLGLKTGDLVELETPLGHKTRGKVYLVETIRPGVLRLPFGGGGRFSPGLGKTYDFRDVTPNANAIVDPDHHSPIMGSPIYGDMIVKVRKM</sequence>
<evidence type="ECO:0000256" key="6">
    <source>
        <dbReference type="ARBA" id="ARBA00023002"/>
    </source>
</evidence>
<evidence type="ECO:0000256" key="3">
    <source>
        <dbReference type="ARBA" id="ARBA00022505"/>
    </source>
</evidence>
<dbReference type="PANTHER" id="PTHR43742">
    <property type="entry name" value="TRIMETHYLAMINE-N-OXIDE REDUCTASE"/>
    <property type="match status" value="1"/>
</dbReference>
<organism evidence="10">
    <name type="scientific">Caldilinea aerophila</name>
    <dbReference type="NCBI Taxonomy" id="133453"/>
    <lineage>
        <taxon>Bacteria</taxon>
        <taxon>Bacillati</taxon>
        <taxon>Chloroflexota</taxon>
        <taxon>Caldilineae</taxon>
        <taxon>Caldilineales</taxon>
        <taxon>Caldilineaceae</taxon>
        <taxon>Caldilinea</taxon>
    </lineage>
</organism>
<dbReference type="GO" id="GO:0046872">
    <property type="term" value="F:metal ion binding"/>
    <property type="evidence" value="ECO:0007669"/>
    <property type="project" value="UniProtKB-KW"/>
</dbReference>
<dbReference type="SMART" id="SM00926">
    <property type="entry name" value="Molybdop_Fe4S4"/>
    <property type="match status" value="1"/>
</dbReference>
<dbReference type="Gene3D" id="2.20.25.90">
    <property type="entry name" value="ADC-like domains"/>
    <property type="match status" value="1"/>
</dbReference>
<dbReference type="Gene3D" id="3.40.228.10">
    <property type="entry name" value="Dimethylsulfoxide Reductase, domain 2"/>
    <property type="match status" value="1"/>
</dbReference>
<dbReference type="Gene3D" id="3.40.50.740">
    <property type="match status" value="1"/>
</dbReference>
<protein>
    <submittedName>
        <fullName evidence="10">Dehydrogenase</fullName>
    </submittedName>
</protein>
<keyword evidence="8" id="KW-0411">Iron-sulfur</keyword>
<dbReference type="SUPFAM" id="SSF50692">
    <property type="entry name" value="ADC-like"/>
    <property type="match status" value="1"/>
</dbReference>
<evidence type="ECO:0000256" key="1">
    <source>
        <dbReference type="ARBA" id="ARBA00010312"/>
    </source>
</evidence>
<evidence type="ECO:0000259" key="9">
    <source>
        <dbReference type="PROSITE" id="PS51669"/>
    </source>
</evidence>
<keyword evidence="2" id="KW-0004">4Fe-4S</keyword>
<dbReference type="GO" id="GO:0016491">
    <property type="term" value="F:oxidoreductase activity"/>
    <property type="evidence" value="ECO:0007669"/>
    <property type="project" value="UniProtKB-KW"/>
</dbReference>
<evidence type="ECO:0000313" key="10">
    <source>
        <dbReference type="EMBL" id="HDX30556.1"/>
    </source>
</evidence>
<evidence type="ECO:0000256" key="8">
    <source>
        <dbReference type="ARBA" id="ARBA00023014"/>
    </source>
</evidence>
<dbReference type="PANTHER" id="PTHR43742:SF9">
    <property type="entry name" value="TETRATHIONATE REDUCTASE SUBUNIT A"/>
    <property type="match status" value="1"/>
</dbReference>
<dbReference type="Pfam" id="PF04879">
    <property type="entry name" value="Molybdop_Fe4S4"/>
    <property type="match status" value="1"/>
</dbReference>
<dbReference type="InterPro" id="IPR050612">
    <property type="entry name" value="Prok_Mopterin_Oxidored"/>
</dbReference>
<dbReference type="InterPro" id="IPR006311">
    <property type="entry name" value="TAT_signal"/>
</dbReference>
<feature type="domain" description="4Fe-4S Mo/W bis-MGD-type" evidence="9">
    <location>
        <begin position="51"/>
        <end position="107"/>
    </location>
</feature>
<dbReference type="InterPro" id="IPR006657">
    <property type="entry name" value="MoPterin_dinucl-bd_dom"/>
</dbReference>
<evidence type="ECO:0000256" key="7">
    <source>
        <dbReference type="ARBA" id="ARBA00023004"/>
    </source>
</evidence>
<name>A0A7C1FFR8_9CHLR</name>
<comment type="similarity">
    <text evidence="1">Belongs to the prokaryotic molybdopterin-containing oxidoreductase family.</text>
</comment>
<evidence type="ECO:0000256" key="5">
    <source>
        <dbReference type="ARBA" id="ARBA00022729"/>
    </source>
</evidence>
<dbReference type="SUPFAM" id="SSF53706">
    <property type="entry name" value="Formate dehydrogenase/DMSO reductase, domains 1-3"/>
    <property type="match status" value="1"/>
</dbReference>
<accession>A0A7C1FFR8</accession>
<dbReference type="GO" id="GO:0051539">
    <property type="term" value="F:4 iron, 4 sulfur cluster binding"/>
    <property type="evidence" value="ECO:0007669"/>
    <property type="project" value="UniProtKB-KW"/>
</dbReference>
<keyword evidence="7" id="KW-0408">Iron</keyword>
<reference evidence="10" key="1">
    <citation type="journal article" date="2020" name="mSystems">
        <title>Genome- and Community-Level Interaction Insights into Carbon Utilization and Element Cycling Functions of Hydrothermarchaeota in Hydrothermal Sediment.</title>
        <authorList>
            <person name="Zhou Z."/>
            <person name="Liu Y."/>
            <person name="Xu W."/>
            <person name="Pan J."/>
            <person name="Luo Z.H."/>
            <person name="Li M."/>
        </authorList>
    </citation>
    <scope>NUCLEOTIDE SEQUENCE [LARGE SCALE GENOMIC DNA]</scope>
    <source>
        <strain evidence="10">SpSt-289</strain>
    </source>
</reference>
<gene>
    <name evidence="10" type="ORF">ENQ20_03570</name>
</gene>
<dbReference type="InterPro" id="IPR009010">
    <property type="entry name" value="Asp_de-COase-like_dom_sf"/>
</dbReference>
<proteinExistence type="inferred from homology"/>
<dbReference type="AlphaFoldDB" id="A0A7C1FFR8"/>
<dbReference type="PROSITE" id="PS51669">
    <property type="entry name" value="4FE4S_MOW_BIS_MGD"/>
    <property type="match status" value="1"/>
</dbReference>
<dbReference type="InterPro" id="IPR006656">
    <property type="entry name" value="Mopterin_OxRdtase"/>
</dbReference>
<dbReference type="EMBL" id="DSMG01000042">
    <property type="protein sequence ID" value="HDX30556.1"/>
    <property type="molecule type" value="Genomic_DNA"/>
</dbReference>
<keyword evidence="5" id="KW-0732">Signal</keyword>
<dbReference type="InterPro" id="IPR006963">
    <property type="entry name" value="Mopterin_OxRdtase_4Fe-4S_dom"/>
</dbReference>
<dbReference type="Gene3D" id="2.40.40.20">
    <property type="match status" value="1"/>
</dbReference>
<dbReference type="Pfam" id="PF01568">
    <property type="entry name" value="Molydop_binding"/>
    <property type="match status" value="1"/>
</dbReference>
<keyword evidence="3" id="KW-0500">Molybdenum</keyword>
<keyword evidence="4" id="KW-0479">Metal-binding</keyword>
<dbReference type="GO" id="GO:0043546">
    <property type="term" value="F:molybdopterin cofactor binding"/>
    <property type="evidence" value="ECO:0007669"/>
    <property type="project" value="InterPro"/>
</dbReference>
<dbReference type="PROSITE" id="PS51318">
    <property type="entry name" value="TAT"/>
    <property type="match status" value="1"/>
</dbReference>
<dbReference type="Pfam" id="PF00384">
    <property type="entry name" value="Molybdopterin"/>
    <property type="match status" value="1"/>
</dbReference>
<evidence type="ECO:0000256" key="4">
    <source>
        <dbReference type="ARBA" id="ARBA00022723"/>
    </source>
</evidence>